<name>A0A1A8WK28_PLAOA</name>
<reference evidence="2" key="1">
    <citation type="submission" date="2016-05" db="EMBL/GenBank/DDBJ databases">
        <authorList>
            <person name="Naeem Raeece"/>
        </authorList>
    </citation>
    <scope>NUCLEOTIDE SEQUENCE [LARGE SCALE GENOMIC DNA]</scope>
</reference>
<evidence type="ECO:0000313" key="2">
    <source>
        <dbReference type="Proteomes" id="UP000078560"/>
    </source>
</evidence>
<dbReference type="EMBL" id="FLQU01001496">
    <property type="protein sequence ID" value="SBS93316.1"/>
    <property type="molecule type" value="Genomic_DNA"/>
</dbReference>
<gene>
    <name evidence="1" type="ORF">POVCU2_0080270</name>
</gene>
<protein>
    <submittedName>
        <fullName evidence="1">Uncharacterized protein</fullName>
    </submittedName>
</protein>
<dbReference type="AlphaFoldDB" id="A0A1A8WK28"/>
<sequence length="66" mass="7236">MSPLYNEPLLDSLTPGIGSDLYLPSRKISKEDSNLVLKVSSDSPVQIWLALEIRVPISNVGLTLEL</sequence>
<proteinExistence type="predicted"/>
<accession>A0A1A8WK28</accession>
<organism evidence="1 2">
    <name type="scientific">Plasmodium ovale curtisi</name>
    <dbReference type="NCBI Taxonomy" id="864141"/>
    <lineage>
        <taxon>Eukaryota</taxon>
        <taxon>Sar</taxon>
        <taxon>Alveolata</taxon>
        <taxon>Apicomplexa</taxon>
        <taxon>Aconoidasida</taxon>
        <taxon>Haemosporida</taxon>
        <taxon>Plasmodiidae</taxon>
        <taxon>Plasmodium</taxon>
        <taxon>Plasmodium (Plasmodium)</taxon>
    </lineage>
</organism>
<dbReference type="Proteomes" id="UP000078560">
    <property type="component" value="Unassembled WGS sequence"/>
</dbReference>
<evidence type="ECO:0000313" key="1">
    <source>
        <dbReference type="EMBL" id="SBS93316.1"/>
    </source>
</evidence>